<gene>
    <name evidence="5" type="ORF">POTOM_017263</name>
</gene>
<dbReference type="PANTHER" id="PTHR12411">
    <property type="entry name" value="CYSTEINE PROTEASE FAMILY C1-RELATED"/>
    <property type="match status" value="1"/>
</dbReference>
<dbReference type="EMBL" id="JAAWWB010000008">
    <property type="protein sequence ID" value="KAG6777442.1"/>
    <property type="molecule type" value="Genomic_DNA"/>
</dbReference>
<keyword evidence="1" id="KW-0645">Protease</keyword>
<keyword evidence="3" id="KW-0788">Thiol protease</keyword>
<dbReference type="OrthoDB" id="10253408at2759"/>
<dbReference type="Proteomes" id="UP000886885">
    <property type="component" value="Chromosome 4D"/>
</dbReference>
<evidence type="ECO:0000259" key="4">
    <source>
        <dbReference type="SMART" id="SM00645"/>
    </source>
</evidence>
<evidence type="ECO:0000256" key="2">
    <source>
        <dbReference type="ARBA" id="ARBA00022801"/>
    </source>
</evidence>
<evidence type="ECO:0000313" key="5">
    <source>
        <dbReference type="EMBL" id="KAG6777442.1"/>
    </source>
</evidence>
<dbReference type="Pfam" id="PF00112">
    <property type="entry name" value="Peptidase_C1"/>
    <property type="match status" value="1"/>
</dbReference>
<dbReference type="InterPro" id="IPR013128">
    <property type="entry name" value="Peptidase_C1A"/>
</dbReference>
<dbReference type="InterPro" id="IPR000668">
    <property type="entry name" value="Peptidase_C1A_C"/>
</dbReference>
<protein>
    <recommendedName>
        <fullName evidence="4">Peptidase C1A papain C-terminal domain-containing protein</fullName>
    </recommendedName>
</protein>
<evidence type="ECO:0000256" key="1">
    <source>
        <dbReference type="ARBA" id="ARBA00022670"/>
    </source>
</evidence>
<comment type="caution">
    <text evidence="5">The sequence shown here is derived from an EMBL/GenBank/DDBJ whole genome shotgun (WGS) entry which is preliminary data.</text>
</comment>
<reference evidence="5" key="1">
    <citation type="journal article" date="2020" name="bioRxiv">
        <title>Hybrid origin of Populus tomentosa Carr. identified through genome sequencing and phylogenomic analysis.</title>
        <authorList>
            <person name="An X."/>
            <person name="Gao K."/>
            <person name="Chen Z."/>
            <person name="Li J."/>
            <person name="Yang X."/>
            <person name="Yang X."/>
            <person name="Zhou J."/>
            <person name="Guo T."/>
            <person name="Zhao T."/>
            <person name="Huang S."/>
            <person name="Miao D."/>
            <person name="Khan W.U."/>
            <person name="Rao P."/>
            <person name="Ye M."/>
            <person name="Lei B."/>
            <person name="Liao W."/>
            <person name="Wang J."/>
            <person name="Ji L."/>
            <person name="Li Y."/>
            <person name="Guo B."/>
            <person name="Mustafa N.S."/>
            <person name="Li S."/>
            <person name="Yun Q."/>
            <person name="Keller S.R."/>
            <person name="Mao J."/>
            <person name="Zhang R."/>
            <person name="Strauss S.H."/>
        </authorList>
    </citation>
    <scope>NUCLEOTIDE SEQUENCE</scope>
    <source>
        <strain evidence="5">GM15</strain>
        <tissue evidence="5">Leaf</tissue>
    </source>
</reference>
<keyword evidence="2" id="KW-0378">Hydrolase</keyword>
<dbReference type="GO" id="GO:0008234">
    <property type="term" value="F:cysteine-type peptidase activity"/>
    <property type="evidence" value="ECO:0007669"/>
    <property type="project" value="UniProtKB-KW"/>
</dbReference>
<organism evidence="5 6">
    <name type="scientific">Populus tomentosa</name>
    <name type="common">Chinese white poplar</name>
    <dbReference type="NCBI Taxonomy" id="118781"/>
    <lineage>
        <taxon>Eukaryota</taxon>
        <taxon>Viridiplantae</taxon>
        <taxon>Streptophyta</taxon>
        <taxon>Embryophyta</taxon>
        <taxon>Tracheophyta</taxon>
        <taxon>Spermatophyta</taxon>
        <taxon>Magnoliopsida</taxon>
        <taxon>eudicotyledons</taxon>
        <taxon>Gunneridae</taxon>
        <taxon>Pentapetalae</taxon>
        <taxon>rosids</taxon>
        <taxon>fabids</taxon>
        <taxon>Malpighiales</taxon>
        <taxon>Salicaceae</taxon>
        <taxon>Saliceae</taxon>
        <taxon>Populus</taxon>
    </lineage>
</organism>
<feature type="domain" description="Peptidase C1A papain C-terminal" evidence="4">
    <location>
        <begin position="2"/>
        <end position="138"/>
    </location>
</feature>
<dbReference type="GO" id="GO:0006508">
    <property type="term" value="P:proteolysis"/>
    <property type="evidence" value="ECO:0007669"/>
    <property type="project" value="UniProtKB-KW"/>
</dbReference>
<proteinExistence type="predicted"/>
<keyword evidence="6" id="KW-1185">Reference proteome</keyword>
<evidence type="ECO:0000313" key="6">
    <source>
        <dbReference type="Proteomes" id="UP000886885"/>
    </source>
</evidence>
<name>A0A8X8D4K8_POPTO</name>
<sequence>MYGKSSSGKHPLLSYMFYYSIMFEVIWDKDVAVGSPLAWYLPHDKNQFSLGSLRVSAVGPFITRNTFYKSGVFRDCGTAQSHAVTAIGYGTDSDGTDYWLVKHSWGTRWGESGYMRMQRGFGASEGPCGIAMYPSYPTA</sequence>
<accession>A0A8X8D4K8</accession>
<dbReference type="SMART" id="SM00645">
    <property type="entry name" value="Pept_C1"/>
    <property type="match status" value="1"/>
</dbReference>
<evidence type="ECO:0000256" key="3">
    <source>
        <dbReference type="ARBA" id="ARBA00022807"/>
    </source>
</evidence>
<dbReference type="AlphaFoldDB" id="A0A8X8D4K8"/>